<dbReference type="Gene3D" id="3.30.420.10">
    <property type="entry name" value="Ribonuclease H-like superfamily/Ribonuclease H"/>
    <property type="match status" value="1"/>
</dbReference>
<dbReference type="GO" id="GO:0015074">
    <property type="term" value="P:DNA integration"/>
    <property type="evidence" value="ECO:0007669"/>
    <property type="project" value="InterPro"/>
</dbReference>
<name>A0A4Y2GK07_ARAVE</name>
<dbReference type="InterPro" id="IPR012337">
    <property type="entry name" value="RNaseH-like_sf"/>
</dbReference>
<evidence type="ECO:0000313" key="2">
    <source>
        <dbReference type="EMBL" id="GBM53069.1"/>
    </source>
</evidence>
<dbReference type="InterPro" id="IPR036397">
    <property type="entry name" value="RNaseH_sf"/>
</dbReference>
<dbReference type="PROSITE" id="PS50994">
    <property type="entry name" value="INTEGRASE"/>
    <property type="match status" value="1"/>
</dbReference>
<comment type="caution">
    <text evidence="2">The sequence shown here is derived from an EMBL/GenBank/DDBJ whole genome shotgun (WGS) entry which is preliminary data.</text>
</comment>
<dbReference type="GO" id="GO:0003676">
    <property type="term" value="F:nucleic acid binding"/>
    <property type="evidence" value="ECO:0007669"/>
    <property type="project" value="InterPro"/>
</dbReference>
<dbReference type="SUPFAM" id="SSF53098">
    <property type="entry name" value="Ribonuclease H-like"/>
    <property type="match status" value="1"/>
</dbReference>
<accession>A0A4Y2GK07</accession>
<dbReference type="InterPro" id="IPR001584">
    <property type="entry name" value="Integrase_cat-core"/>
</dbReference>
<evidence type="ECO:0000259" key="1">
    <source>
        <dbReference type="PROSITE" id="PS50994"/>
    </source>
</evidence>
<organism evidence="2 3">
    <name type="scientific">Araneus ventricosus</name>
    <name type="common">Orbweaver spider</name>
    <name type="synonym">Epeira ventricosa</name>
    <dbReference type="NCBI Taxonomy" id="182803"/>
    <lineage>
        <taxon>Eukaryota</taxon>
        <taxon>Metazoa</taxon>
        <taxon>Ecdysozoa</taxon>
        <taxon>Arthropoda</taxon>
        <taxon>Chelicerata</taxon>
        <taxon>Arachnida</taxon>
        <taxon>Araneae</taxon>
        <taxon>Araneomorphae</taxon>
        <taxon>Entelegynae</taxon>
        <taxon>Araneoidea</taxon>
        <taxon>Araneidae</taxon>
        <taxon>Araneus</taxon>
    </lineage>
</organism>
<evidence type="ECO:0000313" key="3">
    <source>
        <dbReference type="Proteomes" id="UP000499080"/>
    </source>
</evidence>
<proteinExistence type="predicted"/>
<protein>
    <recommendedName>
        <fullName evidence="1">Integrase catalytic domain-containing protein</fullName>
    </recommendedName>
</protein>
<gene>
    <name evidence="2" type="ORF">AVEN_58788_1</name>
</gene>
<dbReference type="EMBL" id="BGPR01001404">
    <property type="protein sequence ID" value="GBM53069.1"/>
    <property type="molecule type" value="Genomic_DNA"/>
</dbReference>
<dbReference type="AlphaFoldDB" id="A0A4Y2GK07"/>
<feature type="domain" description="Integrase catalytic" evidence="1">
    <location>
        <begin position="1"/>
        <end position="126"/>
    </location>
</feature>
<dbReference type="OrthoDB" id="6429193at2759"/>
<reference evidence="2 3" key="1">
    <citation type="journal article" date="2019" name="Sci. Rep.">
        <title>Orb-weaving spider Araneus ventricosus genome elucidates the spidroin gene catalogue.</title>
        <authorList>
            <person name="Kono N."/>
            <person name="Nakamura H."/>
            <person name="Ohtoshi R."/>
            <person name="Moran D.A.P."/>
            <person name="Shinohara A."/>
            <person name="Yoshida Y."/>
            <person name="Fujiwara M."/>
            <person name="Mori M."/>
            <person name="Tomita M."/>
            <person name="Arakawa K."/>
        </authorList>
    </citation>
    <scope>NUCLEOTIDE SEQUENCE [LARGE SCALE GENOMIC DNA]</scope>
</reference>
<dbReference type="PANTHER" id="PTHR38681:SF1">
    <property type="entry name" value="RETROVIRUS-RELATED POL POLYPROTEIN FROM TRANSPOSON 412-LIKE PROTEIN"/>
    <property type="match status" value="1"/>
</dbReference>
<sequence>MRKQTAVTVVETFFASWVARFGAPEIITTYQGRQFESDLFRSLARFLRIQKTRTVAYNPKCSIAVERFHRNLTSAIKCHASERWTEVLPSVMLGIRNSLKEDIGATPAEMVYGCPLRFPGELFTNT</sequence>
<dbReference type="Proteomes" id="UP000499080">
    <property type="component" value="Unassembled WGS sequence"/>
</dbReference>
<dbReference type="PANTHER" id="PTHR38681">
    <property type="entry name" value="RETROVIRUS-RELATED POL POLYPROTEIN FROM TRANSPOSON 412-LIKE PROTEIN-RELATED"/>
    <property type="match status" value="1"/>
</dbReference>
<keyword evidence="3" id="KW-1185">Reference proteome</keyword>